<dbReference type="SUPFAM" id="SSF57667">
    <property type="entry name" value="beta-beta-alpha zinc fingers"/>
    <property type="match status" value="1"/>
</dbReference>
<evidence type="ECO:0000313" key="11">
    <source>
        <dbReference type="Ensembl" id="ENSELUP00000091815.1"/>
    </source>
</evidence>
<keyword evidence="5" id="KW-0862">Zinc</keyword>
<dbReference type="GeneTree" id="ENSGT01150000286953"/>
<dbReference type="Ensembl" id="ENSELUT00000112009.1">
    <property type="protein sequence ID" value="ENSELUP00000091815.1"/>
    <property type="gene ID" value="ENSELUG00000036552.1"/>
</dbReference>
<protein>
    <recommendedName>
        <fullName evidence="10">C2H2-type domain-containing protein</fullName>
    </recommendedName>
</protein>
<dbReference type="GO" id="GO:0000981">
    <property type="term" value="F:DNA-binding transcription factor activity, RNA polymerase II-specific"/>
    <property type="evidence" value="ECO:0007669"/>
    <property type="project" value="TreeGrafter"/>
</dbReference>
<dbReference type="Pfam" id="PF00096">
    <property type="entry name" value="zf-C2H2"/>
    <property type="match status" value="3"/>
</dbReference>
<dbReference type="Gene3D" id="3.30.160.60">
    <property type="entry name" value="Classic Zinc Finger"/>
    <property type="match status" value="2"/>
</dbReference>
<feature type="coiled-coil region" evidence="8">
    <location>
        <begin position="30"/>
        <end position="64"/>
    </location>
</feature>
<feature type="domain" description="C2H2-type" evidence="10">
    <location>
        <begin position="239"/>
        <end position="266"/>
    </location>
</feature>
<feature type="region of interest" description="Disordered" evidence="9">
    <location>
        <begin position="112"/>
        <end position="137"/>
    </location>
</feature>
<dbReference type="AlphaFoldDB" id="A0AAY5KU34"/>
<dbReference type="GO" id="GO:0000978">
    <property type="term" value="F:RNA polymerase II cis-regulatory region sequence-specific DNA binding"/>
    <property type="evidence" value="ECO:0007669"/>
    <property type="project" value="TreeGrafter"/>
</dbReference>
<dbReference type="GO" id="GO:0031519">
    <property type="term" value="C:PcG protein complex"/>
    <property type="evidence" value="ECO:0007669"/>
    <property type="project" value="TreeGrafter"/>
</dbReference>
<dbReference type="GO" id="GO:0005667">
    <property type="term" value="C:transcription regulator complex"/>
    <property type="evidence" value="ECO:0007669"/>
    <property type="project" value="TreeGrafter"/>
</dbReference>
<dbReference type="PROSITE" id="PS00028">
    <property type="entry name" value="ZINC_FINGER_C2H2_1"/>
    <property type="match status" value="2"/>
</dbReference>
<keyword evidence="4 7" id="KW-0863">Zinc-finger</keyword>
<evidence type="ECO:0000256" key="1">
    <source>
        <dbReference type="ARBA" id="ARBA00004123"/>
    </source>
</evidence>
<dbReference type="PANTHER" id="PTHR14003:SF19">
    <property type="entry name" value="YY2 TRANSCRIPTION FACTOR"/>
    <property type="match status" value="1"/>
</dbReference>
<name>A0AAY5KU34_ESOLU</name>
<dbReference type="InterPro" id="IPR013087">
    <property type="entry name" value="Znf_C2H2_type"/>
</dbReference>
<evidence type="ECO:0000256" key="9">
    <source>
        <dbReference type="SAM" id="MobiDB-lite"/>
    </source>
</evidence>
<dbReference type="PROSITE" id="PS50157">
    <property type="entry name" value="ZINC_FINGER_C2H2_2"/>
    <property type="match status" value="3"/>
</dbReference>
<feature type="domain" description="C2H2-type" evidence="10">
    <location>
        <begin position="214"/>
        <end position="232"/>
    </location>
</feature>
<dbReference type="SMART" id="SM00355">
    <property type="entry name" value="ZnF_C2H2"/>
    <property type="match status" value="3"/>
</dbReference>
<dbReference type="GO" id="GO:0000785">
    <property type="term" value="C:chromatin"/>
    <property type="evidence" value="ECO:0007669"/>
    <property type="project" value="TreeGrafter"/>
</dbReference>
<dbReference type="InterPro" id="IPR036236">
    <property type="entry name" value="Znf_C2H2_sf"/>
</dbReference>
<dbReference type="FunFam" id="3.30.160.60:FF:000512">
    <property type="entry name" value="zinc finger protein 197 isoform X1"/>
    <property type="match status" value="1"/>
</dbReference>
<evidence type="ECO:0000256" key="5">
    <source>
        <dbReference type="ARBA" id="ARBA00022833"/>
    </source>
</evidence>
<keyword evidence="2" id="KW-0479">Metal-binding</keyword>
<reference evidence="11" key="2">
    <citation type="submission" date="2025-08" db="UniProtKB">
        <authorList>
            <consortium name="Ensembl"/>
        </authorList>
    </citation>
    <scope>IDENTIFICATION</scope>
</reference>
<comment type="subcellular location">
    <subcellularLocation>
        <location evidence="1">Nucleus</location>
    </subcellularLocation>
</comment>
<evidence type="ECO:0000256" key="3">
    <source>
        <dbReference type="ARBA" id="ARBA00022737"/>
    </source>
</evidence>
<evidence type="ECO:0000256" key="2">
    <source>
        <dbReference type="ARBA" id="ARBA00022723"/>
    </source>
</evidence>
<evidence type="ECO:0000256" key="7">
    <source>
        <dbReference type="PROSITE-ProRule" id="PRU00042"/>
    </source>
</evidence>
<proteinExistence type="predicted"/>
<evidence type="ECO:0000256" key="6">
    <source>
        <dbReference type="ARBA" id="ARBA00023242"/>
    </source>
</evidence>
<reference evidence="11 12" key="1">
    <citation type="submission" date="2020-02" db="EMBL/GenBank/DDBJ databases">
        <title>Esox lucius (northern pike) genome, fEsoLuc1, primary haplotype.</title>
        <authorList>
            <person name="Myers G."/>
            <person name="Karagic N."/>
            <person name="Meyer A."/>
            <person name="Pippel M."/>
            <person name="Reichard M."/>
            <person name="Winkler S."/>
            <person name="Tracey A."/>
            <person name="Sims Y."/>
            <person name="Howe K."/>
            <person name="Rhie A."/>
            <person name="Formenti G."/>
            <person name="Durbin R."/>
            <person name="Fedrigo O."/>
            <person name="Jarvis E.D."/>
        </authorList>
    </citation>
    <scope>NUCLEOTIDE SEQUENCE [LARGE SCALE GENOMIC DNA]</scope>
</reference>
<evidence type="ECO:0000313" key="12">
    <source>
        <dbReference type="Proteomes" id="UP000265140"/>
    </source>
</evidence>
<sequence>MTKLQLLNAYLTERLTVVVREILDVVGDTVTEYREETARTKRENESTKRENESLRRQLRDILLLAETDWRNQVNRRGLQTQTQVGLSQDGGLIAPIQGLNETVRIAEKPSPLEAIPKTEQNSPPEPKGFGTTSNLAPSPFPSSAHCVATTGVANSEAPAFGVEDERSSPDPIQGRVKTEPEECDITVNLADPEPHLSSGYLGPPVALGPEGRSHRCTRCGESFSQAASLRLHLHCRKPYACEWCCKSFAQSADLRRHHRIHTGEKPHRCSWCSKSFTQRGNLRRHLRTHVSNNHPATTTQISQSRAAKCLSM</sequence>
<accession>A0AAY5KU34</accession>
<reference evidence="11" key="3">
    <citation type="submission" date="2025-09" db="UniProtKB">
        <authorList>
            <consortium name="Ensembl"/>
        </authorList>
    </citation>
    <scope>IDENTIFICATION</scope>
</reference>
<dbReference type="PANTHER" id="PTHR14003">
    <property type="entry name" value="TRANSCRIPTIONAL REPRESSOR PROTEIN YY"/>
    <property type="match status" value="1"/>
</dbReference>
<evidence type="ECO:0000259" key="10">
    <source>
        <dbReference type="PROSITE" id="PS50157"/>
    </source>
</evidence>
<keyword evidence="12" id="KW-1185">Reference proteome</keyword>
<dbReference type="Proteomes" id="UP000265140">
    <property type="component" value="Chromosome 11"/>
</dbReference>
<dbReference type="GO" id="GO:0008270">
    <property type="term" value="F:zinc ion binding"/>
    <property type="evidence" value="ECO:0007669"/>
    <property type="project" value="UniProtKB-KW"/>
</dbReference>
<keyword evidence="6" id="KW-0539">Nucleus</keyword>
<evidence type="ECO:0000256" key="4">
    <source>
        <dbReference type="ARBA" id="ARBA00022771"/>
    </source>
</evidence>
<keyword evidence="3" id="KW-0677">Repeat</keyword>
<keyword evidence="8" id="KW-0175">Coiled coil</keyword>
<organism evidence="11 12">
    <name type="scientific">Esox lucius</name>
    <name type="common">Northern pike</name>
    <dbReference type="NCBI Taxonomy" id="8010"/>
    <lineage>
        <taxon>Eukaryota</taxon>
        <taxon>Metazoa</taxon>
        <taxon>Chordata</taxon>
        <taxon>Craniata</taxon>
        <taxon>Vertebrata</taxon>
        <taxon>Euteleostomi</taxon>
        <taxon>Actinopterygii</taxon>
        <taxon>Neopterygii</taxon>
        <taxon>Teleostei</taxon>
        <taxon>Protacanthopterygii</taxon>
        <taxon>Esociformes</taxon>
        <taxon>Esocidae</taxon>
        <taxon>Esox</taxon>
    </lineage>
</organism>
<feature type="domain" description="C2H2-type" evidence="10">
    <location>
        <begin position="267"/>
        <end position="294"/>
    </location>
</feature>
<evidence type="ECO:0000256" key="8">
    <source>
        <dbReference type="SAM" id="Coils"/>
    </source>
</evidence>
<dbReference type="FunFam" id="3.30.160.60:FF:000260">
    <property type="entry name" value="Spalt-like transcription factor 1"/>
    <property type="match status" value="1"/>
</dbReference>